<comment type="similarity">
    <text evidence="2">Belongs to the NUP186/NUP192/NUP205 family.</text>
</comment>
<dbReference type="GO" id="GO:0006999">
    <property type="term" value="P:nuclear pore organization"/>
    <property type="evidence" value="ECO:0007669"/>
    <property type="project" value="TreeGrafter"/>
</dbReference>
<protein>
    <recommendedName>
        <fullName evidence="7">Nucleoporin</fullName>
    </recommendedName>
</protein>
<sequence length="1876" mass="201611">MERAGDERAAVAAAHHDARMASAAGGMDVFEPARFETLYGILHTVVSAPAAAVHTWYLDVERSRAALATLGRVKPPSEAERRDIAKGIIVLQGQTQSLNADFVAQTLLLSDELRVSETYAASLLQEGIAASARWGRTPTEVACLLYYREHLAMLACLKELASGAYTLCVGGDLATGMRVSRLLDELVQGDELVKRLLEAMRSYAQARDRVRAAMQRAGASPRLSDEVQMERVAWLEQAEQEAGHVLYLLALARRLAPSALEALVAHLAQSQVAPAPAPATALYTLMAVLAALDTVPDEAGKWLAQHATSPVHTAEVLSADAGLLSRLWTAATGTWQHAGLQHMVQLALGLFVAEALTHHAALAASLGHTMEDVHALGLRALTADDEASALVFLAVRVLGFRRVLDGDLEERPPVVDAEFQEYVLQQVQHLMLSVTTTFFPLLRKMQRTEEDSAFASLRAARPGAPLPARRFDIEALFDVMALLCRGRPEAGLPFWQGQERGLSRFLLWAVDTREPGQQRALFDMLAALAEGEQCAAYAHALLEYDAGAPPGGERRLVTWSRLFEWVAHYVDAFQRHASAVMPLDEMVLLRAFLGVLATVVRYSAATRDALFLHKEYAPLDKLFALYACAVPVDLKAALLQALTAFAARPRDATSPRVLSALWERLEQSSAVRGAARAVYELEHVEAVHGRYPGTRRLVELLTAVLPYATPAAQADALVAHVQGHGALPPVHAFTATGAAPYVAFVIEQVLLPASSRLYAQPAERWALSAACIEFLDRCLAAFALAPLDTKEALAKHPGFDILRRLLSGSPLLQELLVFVHPDPSLAGFEVVNQDRAQTPEFARAVRGVLRILLRVLDVQPLLLHTLLPAWSDAVVGDRAQLVPLEMHLLHAHQVVVQLALYVNCTDADMAWLSVRLMSALARTATFQASDAFGPLRARTTMNRLAGLLEMTGETARVTSGAFAWLDAQPDSVEKPTEAADPLCAPAGAAQVQEALLELLLEQTARHVPAPNVAHLLLGFEPEASAPDRLVHGARGGLLPALLACVQPPVTLPALLVERCLAVLHHVCMHPFTSTAALRFLRTHDFVATQLMHLAAQPAAEPVASAGGALVLHQGEAVPTKAESALAWLHIHAHVLALVALELHTLAGQDQLSRVAPLLTTLLGEPAMQGRGASSGRWLALLHTSEVQWDDVHDAPDARAAALLAPAVVSDVLVSDKVYDLSAVAALLLELRSATEPAAWMEQARARLLWAAAQNTRRAMAKARREAFQGWCEVLDVLVNEVLGAVRSDARVPLLLDVASALLPRLRPDEDDAYVSDLAASTLLHVLHALRTQLEPPNDRLLAILRGLLESMDRGLSAAARSHVYLGVTCVTQLAMRGAGPLGTRVRALLATHAPRLVDVAARDALDGSDVVQTVALTTLTFLASLEEAAPPLRVGPLLSSRGYLASLALRLQELDRPLQAALAPDPPSLNAQYVYEALMALLVRLVPQCAALVLDARVVDVLARVDFPSMRPEHTLDDVDGFLPPVAERYASLLAPLLQLLVALLAHAPGAASSVQAVLVAHQDALLAILHGMTHAAPGVTDVEQGALLIHLLSSLAPPAQFHAAVLSVAALYLVPQAHELLAPQTPTEREDTAILAPTLNGLVQQASPTRLTLFEQAARRSVDRLVRALIRYMEHASAHGEARAILVPSLHVGRATDHAAPNGRVVAAPSLGVAIAALREQLAALSAAVQSLERVETVRVDPHALHADEWADLAADAGVPTTLSPSAQRVAGEKAVQQAADALRHTVEAKLDMVERWMVLLVRHLDLFTRLGTSRAAGDVPALRAGAHTALAPVLEEHLAYLTLPPCVGAEATEHVAFLQMAARRVADLLRPEVV</sequence>
<evidence type="ECO:0000313" key="6">
    <source>
        <dbReference type="Proteomes" id="UP001220961"/>
    </source>
</evidence>
<dbReference type="Proteomes" id="UP001220961">
    <property type="component" value="Chromosome 5"/>
</dbReference>
<dbReference type="EMBL" id="CP119912">
    <property type="protein sequence ID" value="WFD20436.1"/>
    <property type="molecule type" value="Genomic_DNA"/>
</dbReference>
<keyword evidence="3" id="KW-0813">Transport</keyword>
<evidence type="ECO:0008006" key="7">
    <source>
        <dbReference type="Google" id="ProtNLM"/>
    </source>
</evidence>
<keyword evidence="4" id="KW-0539">Nucleus</keyword>
<keyword evidence="6" id="KW-1185">Reference proteome</keyword>
<dbReference type="Pfam" id="PF11894">
    <property type="entry name" value="Nup192"/>
    <property type="match status" value="1"/>
</dbReference>
<evidence type="ECO:0000256" key="4">
    <source>
        <dbReference type="ARBA" id="ARBA00023242"/>
    </source>
</evidence>
<evidence type="ECO:0000256" key="1">
    <source>
        <dbReference type="ARBA" id="ARBA00004123"/>
    </source>
</evidence>
<accession>A0AAF0IWA4</accession>
<organism evidence="5 6">
    <name type="scientific">Malassezia caprae</name>
    <dbReference type="NCBI Taxonomy" id="1381934"/>
    <lineage>
        <taxon>Eukaryota</taxon>
        <taxon>Fungi</taxon>
        <taxon>Dikarya</taxon>
        <taxon>Basidiomycota</taxon>
        <taxon>Ustilaginomycotina</taxon>
        <taxon>Malasseziomycetes</taxon>
        <taxon>Malasseziales</taxon>
        <taxon>Malasseziaceae</taxon>
        <taxon>Malassezia</taxon>
    </lineage>
</organism>
<evidence type="ECO:0000313" key="5">
    <source>
        <dbReference type="EMBL" id="WFD20436.1"/>
    </source>
</evidence>
<evidence type="ECO:0000256" key="2">
    <source>
        <dbReference type="ARBA" id="ARBA00005892"/>
    </source>
</evidence>
<dbReference type="PANTHER" id="PTHR31344:SF0">
    <property type="entry name" value="NUCLEAR PORE COMPLEX PROTEIN NUP205"/>
    <property type="match status" value="1"/>
</dbReference>
<reference evidence="5" key="1">
    <citation type="submission" date="2023-03" db="EMBL/GenBank/DDBJ databases">
        <title>Mating type loci evolution in Malassezia.</title>
        <authorList>
            <person name="Coelho M.A."/>
        </authorList>
    </citation>
    <scope>NUCLEOTIDE SEQUENCE</scope>
    <source>
        <strain evidence="5">CBS 10434</strain>
    </source>
</reference>
<dbReference type="InterPro" id="IPR021827">
    <property type="entry name" value="Nup186/Nup192/Nup205"/>
</dbReference>
<name>A0AAF0IWA4_9BASI</name>
<dbReference type="PANTHER" id="PTHR31344">
    <property type="entry name" value="NUCLEAR PORE COMPLEX PROTEIN NUP205"/>
    <property type="match status" value="1"/>
</dbReference>
<dbReference type="GO" id="GO:0044611">
    <property type="term" value="C:nuclear pore inner ring"/>
    <property type="evidence" value="ECO:0007669"/>
    <property type="project" value="TreeGrafter"/>
</dbReference>
<gene>
    <name evidence="5" type="ORF">MCAP1_002680</name>
</gene>
<evidence type="ECO:0000256" key="3">
    <source>
        <dbReference type="ARBA" id="ARBA00022448"/>
    </source>
</evidence>
<proteinExistence type="inferred from homology"/>
<dbReference type="GO" id="GO:0017056">
    <property type="term" value="F:structural constituent of nuclear pore"/>
    <property type="evidence" value="ECO:0007669"/>
    <property type="project" value="TreeGrafter"/>
</dbReference>
<comment type="subcellular location">
    <subcellularLocation>
        <location evidence="1">Nucleus</location>
    </subcellularLocation>
</comment>